<evidence type="ECO:0000313" key="5">
    <source>
        <dbReference type="Proteomes" id="UP001622690"/>
    </source>
</evidence>
<sequence length="439" mass="44554">MRHAFRARSAAVGALLLCTTAALPAPTALAAGSPGPYGFAPDATSVTGAPTPAGAKPLTAGTTYRSSLPGDGPVHYSLDLDATSDTYVSATAAPDPGSTVSAGEGVKVTVQDAAGRSCSFDTETFGVVRSARPIAAWGAREISADRPRCKTAGTYHVVVERVGTPVSAPDDWDLELFVVSEPALRKPVAAEVPEAWNSQTPRPATGDAVPREGGSGFASAVPVGPGVWTSGIEPGGTLFYRVPVGWGGQLSATAELGATDSRGGYTTGALSLELYNPARGFVDDVAANYAGRRREAASLPPLPPVAYENRYAGPDRLGAMRFAGSYYLVVHLASEVAEKFGDGPFDVALRVRVDGSEKSAPDYAGESRPDDVFEAVPVDLDLGEVTGGASSGGTAGGGSSGRGDAAMTVLAVSGIGTGTALLGVLGVWSVVARRRLGGS</sequence>
<feature type="signal peptide" evidence="3">
    <location>
        <begin position="1"/>
        <end position="30"/>
    </location>
</feature>
<feature type="region of interest" description="Disordered" evidence="1">
    <location>
        <begin position="191"/>
        <end position="211"/>
    </location>
</feature>
<keyword evidence="2" id="KW-0472">Membrane</keyword>
<keyword evidence="3" id="KW-0732">Signal</keyword>
<evidence type="ECO:0000256" key="1">
    <source>
        <dbReference type="SAM" id="MobiDB-lite"/>
    </source>
</evidence>
<feature type="transmembrane region" description="Helical" evidence="2">
    <location>
        <begin position="409"/>
        <end position="431"/>
    </location>
</feature>
<evidence type="ECO:0008006" key="6">
    <source>
        <dbReference type="Google" id="ProtNLM"/>
    </source>
</evidence>
<evidence type="ECO:0000256" key="2">
    <source>
        <dbReference type="SAM" id="Phobius"/>
    </source>
</evidence>
<dbReference type="EMBL" id="CP108125">
    <property type="protein sequence ID" value="WTO84113.1"/>
    <property type="molecule type" value="Genomic_DNA"/>
</dbReference>
<evidence type="ECO:0000313" key="4">
    <source>
        <dbReference type="EMBL" id="WTO84113.1"/>
    </source>
</evidence>
<gene>
    <name evidence="4" type="ORF">OHU27_17495</name>
</gene>
<protein>
    <recommendedName>
        <fullName evidence="6">Peptidase</fullName>
    </recommendedName>
</protein>
<name>A0ABZ1IUZ7_9ACTN</name>
<keyword evidence="2" id="KW-1133">Transmembrane helix</keyword>
<dbReference type="RefSeq" id="WP_406257974.1">
    <property type="nucleotide sequence ID" value="NZ_CP108125.1"/>
</dbReference>
<keyword evidence="2" id="KW-0812">Transmembrane</keyword>
<accession>A0ABZ1IUZ7</accession>
<evidence type="ECO:0000256" key="3">
    <source>
        <dbReference type="SAM" id="SignalP"/>
    </source>
</evidence>
<proteinExistence type="predicted"/>
<keyword evidence="5" id="KW-1185">Reference proteome</keyword>
<feature type="chain" id="PRO_5045427673" description="Peptidase" evidence="3">
    <location>
        <begin position="31"/>
        <end position="439"/>
    </location>
</feature>
<organism evidence="4 5">
    <name type="scientific">Streptomyces nigra</name>
    <dbReference type="NCBI Taxonomy" id="1827580"/>
    <lineage>
        <taxon>Bacteria</taxon>
        <taxon>Bacillati</taxon>
        <taxon>Actinomycetota</taxon>
        <taxon>Actinomycetes</taxon>
        <taxon>Kitasatosporales</taxon>
        <taxon>Streptomycetaceae</taxon>
        <taxon>Streptomyces</taxon>
    </lineage>
</organism>
<dbReference type="Proteomes" id="UP001622690">
    <property type="component" value="Chromosome"/>
</dbReference>
<reference evidence="4 5" key="1">
    <citation type="submission" date="2022-10" db="EMBL/GenBank/DDBJ databases">
        <title>The complete genomes of actinobacterial strains from the NBC collection.</title>
        <authorList>
            <person name="Joergensen T.S."/>
            <person name="Alvarez Arevalo M."/>
            <person name="Sterndorff E.B."/>
            <person name="Faurdal D."/>
            <person name="Vuksanovic O."/>
            <person name="Mourched A.-S."/>
            <person name="Charusanti P."/>
            <person name="Shaw S."/>
            <person name="Blin K."/>
            <person name="Weber T."/>
        </authorList>
    </citation>
    <scope>NUCLEOTIDE SEQUENCE [LARGE SCALE GENOMIC DNA]</scope>
    <source>
        <strain evidence="4 5">NBC_00206</strain>
    </source>
</reference>